<dbReference type="Proteomes" id="UP000000370">
    <property type="component" value="Chromosome"/>
</dbReference>
<evidence type="ECO:0000313" key="1">
    <source>
        <dbReference type="EMBL" id="ABX40854.1"/>
    </source>
</evidence>
<organism evidence="1 2">
    <name type="scientific">Lachnoclostridium phytofermentans (strain ATCC 700394 / DSM 18823 / ISDg)</name>
    <name type="common">Clostridium phytofermentans</name>
    <dbReference type="NCBI Taxonomy" id="357809"/>
    <lineage>
        <taxon>Bacteria</taxon>
        <taxon>Bacillati</taxon>
        <taxon>Bacillota</taxon>
        <taxon>Clostridia</taxon>
        <taxon>Lachnospirales</taxon>
        <taxon>Lachnospiraceae</taxon>
    </lineage>
</organism>
<dbReference type="OrthoDB" id="36975at2"/>
<dbReference type="AlphaFoldDB" id="A9KHI7"/>
<evidence type="ECO:0008006" key="3">
    <source>
        <dbReference type="Google" id="ProtNLM"/>
    </source>
</evidence>
<evidence type="ECO:0000313" key="2">
    <source>
        <dbReference type="Proteomes" id="UP000000370"/>
    </source>
</evidence>
<dbReference type="InterPro" id="IPR036866">
    <property type="entry name" value="RibonucZ/Hydroxyglut_hydro"/>
</dbReference>
<dbReference type="PANTHER" id="PTHR42967">
    <property type="entry name" value="METAL DEPENDENT HYDROLASE"/>
    <property type="match status" value="1"/>
</dbReference>
<accession>A9KHI7</accession>
<dbReference type="STRING" id="357809.Cphy_0467"/>
<proteinExistence type="predicted"/>
<dbReference type="HOGENOM" id="CLU_061731_0_0_9"/>
<dbReference type="KEGG" id="cpy:Cphy_0467"/>
<dbReference type="EMBL" id="CP000885">
    <property type="protein sequence ID" value="ABX40854.1"/>
    <property type="molecule type" value="Genomic_DNA"/>
</dbReference>
<sequence>MKVTYIYHSCFTVEEKDVVLIFDYFKGDLPKFDSEKKIYVFSSHKHADHFSRIIFDLVKGYKNISFLLSNDIKMNEKYMERVQIPEEARDKIQNLRKNETYQITEDLKVETLTSTDQGVAFVVTLFGKTIYFAGDLNWWTWKGETEEEYQDMTKRFLTEIEKLKGRHLDLAFLPLDGRQEERFYLGFDHVMREAEVINAFPMHYWEKPDVIQRLKEMEVSKDYRDRIFDVMEPGQVFEC</sequence>
<dbReference type="Gene3D" id="3.60.15.10">
    <property type="entry name" value="Ribonuclease Z/Hydroxyacylglutathione hydrolase-like"/>
    <property type="match status" value="1"/>
</dbReference>
<protein>
    <recommendedName>
        <fullName evidence="3">MBL fold metallo-hydrolase</fullName>
    </recommendedName>
</protein>
<dbReference type="SUPFAM" id="SSF56281">
    <property type="entry name" value="Metallo-hydrolase/oxidoreductase"/>
    <property type="match status" value="1"/>
</dbReference>
<dbReference type="RefSeq" id="WP_012198498.1">
    <property type="nucleotide sequence ID" value="NC_010001.1"/>
</dbReference>
<gene>
    <name evidence="1" type="ordered locus">Cphy_0467</name>
</gene>
<dbReference type="PANTHER" id="PTHR42967:SF1">
    <property type="entry name" value="MBL FOLD METALLO-HYDROLASE"/>
    <property type="match status" value="1"/>
</dbReference>
<dbReference type="Pfam" id="PF13483">
    <property type="entry name" value="Lactamase_B_3"/>
    <property type="match status" value="1"/>
</dbReference>
<keyword evidence="2" id="KW-1185">Reference proteome</keyword>
<dbReference type="eggNOG" id="COG2220">
    <property type="taxonomic scope" value="Bacteria"/>
</dbReference>
<name>A9KHI7_LACP7</name>
<reference evidence="2" key="1">
    <citation type="submission" date="2007-11" db="EMBL/GenBank/DDBJ databases">
        <title>Complete genome sequence of Clostridium phytofermentans ISDg.</title>
        <authorList>
            <person name="Leschine S.B."/>
            <person name="Warnick T.A."/>
            <person name="Blanchard J.L."/>
            <person name="Schnell D.J."/>
            <person name="Petit E.L."/>
            <person name="LaTouf W.G."/>
            <person name="Copeland A."/>
            <person name="Lucas S."/>
            <person name="Lapidus A."/>
            <person name="Barry K."/>
            <person name="Glavina del Rio T."/>
            <person name="Dalin E."/>
            <person name="Tice H."/>
            <person name="Pitluck S."/>
            <person name="Kiss H."/>
            <person name="Brettin T."/>
            <person name="Bruce D."/>
            <person name="Detter J.C."/>
            <person name="Han C."/>
            <person name="Kuske C."/>
            <person name="Schmutz J."/>
            <person name="Larimer F."/>
            <person name="Land M."/>
            <person name="Hauser L."/>
            <person name="Kyrpides N."/>
            <person name="Kim E.A."/>
            <person name="Richardson P."/>
        </authorList>
    </citation>
    <scope>NUCLEOTIDE SEQUENCE [LARGE SCALE GENOMIC DNA]</scope>
    <source>
        <strain evidence="2">ATCC 700394 / DSM 18823 / ISDg</strain>
    </source>
</reference>